<dbReference type="PANTHER" id="PTHR12755">
    <property type="entry name" value="CLEAVAGE/POLYADENYLATION FACTOR IA SUBUNIT CLP1P"/>
    <property type="match status" value="1"/>
</dbReference>
<evidence type="ECO:0000259" key="5">
    <source>
        <dbReference type="Pfam" id="PF16575"/>
    </source>
</evidence>
<dbReference type="GO" id="GO:0005524">
    <property type="term" value="F:ATP binding"/>
    <property type="evidence" value="ECO:0007669"/>
    <property type="project" value="UniProtKB-KW"/>
</dbReference>
<feature type="compositionally biased region" description="Low complexity" evidence="3">
    <location>
        <begin position="624"/>
        <end position="635"/>
    </location>
</feature>
<dbReference type="Gene3D" id="2.60.120.1030">
    <property type="entry name" value="Clp1, DNA binding domain"/>
    <property type="match status" value="1"/>
</dbReference>
<dbReference type="InterPro" id="IPR045116">
    <property type="entry name" value="Clp1/Grc3"/>
</dbReference>
<dbReference type="EMBL" id="HE573024">
    <property type="protein sequence ID" value="CCC50156.1"/>
    <property type="molecule type" value="Genomic_DNA"/>
</dbReference>
<dbReference type="Gene3D" id="3.40.50.300">
    <property type="entry name" value="P-loop containing nucleotide triphosphate hydrolases"/>
    <property type="match status" value="1"/>
</dbReference>
<accession>G0TZX6</accession>
<dbReference type="GO" id="GO:0006388">
    <property type="term" value="P:tRNA splicing, via endonucleolytic cleavage and ligation"/>
    <property type="evidence" value="ECO:0007669"/>
    <property type="project" value="TreeGrafter"/>
</dbReference>
<evidence type="ECO:0000256" key="3">
    <source>
        <dbReference type="SAM" id="MobiDB-lite"/>
    </source>
</evidence>
<name>G0TZX6_TRYVY</name>
<dbReference type="Pfam" id="PF16573">
    <property type="entry name" value="CLP1_N"/>
    <property type="match status" value="1"/>
</dbReference>
<dbReference type="InterPro" id="IPR027417">
    <property type="entry name" value="P-loop_NTPase"/>
</dbReference>
<dbReference type="PANTHER" id="PTHR12755:SF7">
    <property type="entry name" value="POLYRIBONUCLEOTIDE 5'-HYDROXYL-KINASE CLP1 P-LOOP DOMAIN-CONTAINING PROTEIN"/>
    <property type="match status" value="1"/>
</dbReference>
<dbReference type="InterPro" id="IPR038239">
    <property type="entry name" value="Clp1_N_sf"/>
</dbReference>
<feature type="domain" description="Clp1 N-terminal" evidence="4">
    <location>
        <begin position="22"/>
        <end position="115"/>
    </location>
</feature>
<evidence type="ECO:0000259" key="4">
    <source>
        <dbReference type="Pfam" id="PF16573"/>
    </source>
</evidence>
<protein>
    <submittedName>
        <fullName evidence="6">Uncharacterized protein</fullName>
    </submittedName>
</protein>
<dbReference type="AlphaFoldDB" id="G0TZX6"/>
<gene>
    <name evidence="6" type="ORF">TVY486_0807630</name>
</gene>
<evidence type="ECO:0000256" key="2">
    <source>
        <dbReference type="ARBA" id="ARBA00022840"/>
    </source>
</evidence>
<keyword evidence="2" id="KW-0067">ATP-binding</keyword>
<keyword evidence="1" id="KW-0547">Nucleotide-binding</keyword>
<dbReference type="GO" id="GO:0005634">
    <property type="term" value="C:nucleus"/>
    <property type="evidence" value="ECO:0007669"/>
    <property type="project" value="TreeGrafter"/>
</dbReference>
<feature type="domain" description="Clp1 P-loop" evidence="5">
    <location>
        <begin position="136"/>
        <end position="240"/>
    </location>
</feature>
<dbReference type="InterPro" id="IPR032324">
    <property type="entry name" value="Clp1_N"/>
</dbReference>
<feature type="region of interest" description="Disordered" evidence="3">
    <location>
        <begin position="620"/>
        <end position="666"/>
    </location>
</feature>
<feature type="non-terminal residue" evidence="6">
    <location>
        <position position="933"/>
    </location>
</feature>
<proteinExistence type="predicted"/>
<evidence type="ECO:0000256" key="1">
    <source>
        <dbReference type="ARBA" id="ARBA00022741"/>
    </source>
</evidence>
<dbReference type="Pfam" id="PF16575">
    <property type="entry name" value="CLP1_P"/>
    <property type="match status" value="1"/>
</dbReference>
<evidence type="ECO:0000313" key="6">
    <source>
        <dbReference type="EMBL" id="CCC50156.1"/>
    </source>
</evidence>
<dbReference type="InterPro" id="IPR032319">
    <property type="entry name" value="CLP1_P"/>
</dbReference>
<dbReference type="GO" id="GO:0051731">
    <property type="term" value="F:polynucleotide 5'-hydroxyl-kinase activity"/>
    <property type="evidence" value="ECO:0007669"/>
    <property type="project" value="InterPro"/>
</dbReference>
<reference evidence="6" key="1">
    <citation type="journal article" date="2012" name="Proc. Natl. Acad. Sci. U.S.A.">
        <title>Antigenic diversity is generated by distinct evolutionary mechanisms in African trypanosome species.</title>
        <authorList>
            <person name="Jackson A.P."/>
            <person name="Berry A."/>
            <person name="Aslett M."/>
            <person name="Allison H.C."/>
            <person name="Burton P."/>
            <person name="Vavrova-Anderson J."/>
            <person name="Brown R."/>
            <person name="Browne H."/>
            <person name="Corton N."/>
            <person name="Hauser H."/>
            <person name="Gamble J."/>
            <person name="Gilderthorp R."/>
            <person name="Marcello L."/>
            <person name="McQuillan J."/>
            <person name="Otto T.D."/>
            <person name="Quail M.A."/>
            <person name="Sanders M.J."/>
            <person name="van Tonder A."/>
            <person name="Ginger M.L."/>
            <person name="Field M.C."/>
            <person name="Barry J.D."/>
            <person name="Hertz-Fowler C."/>
            <person name="Berriman M."/>
        </authorList>
    </citation>
    <scope>NUCLEOTIDE SEQUENCE</scope>
    <source>
        <strain evidence="6">Y486</strain>
    </source>
</reference>
<sequence>MALLEREYSLPPMGELCLLVTANSKTSTSVTLLKQTEEGGEELRAEVFGTELETGVAIQLPPGRSFGVFTPTGCTLAVAAPPAVHQVCYGTTCNATRARSFADINTHLEVQRVKARRAGADLVGPQALFVSERRAAGASTYVRTLVNYAVRLGYHPLLLDAVVDTPRFAYPGMVSLYAMQHTIDIEEEMCFTPALHIFQGAGKHADPRLFMHVMQQTAQLCTERMARSDRCRVGGLFVDYGCINRSLVEGAEAWECAEERLEGSVKTNPLDVLVDTVKELGIDHIFVVGSSWLRVKVAQRLQSRLGDAATSSAAVSAATAILENGTKVQLFLLDAIESCTVPDDAFFTRQCWLQYFFGTRTSSVRPTLVTLDVSHVRLVVLGRNDANGASTFMPMDDEESQQHDEKGPGVRPSVSLTYVQLQDMDIKDRILALSAATEQEELPDGTLQRIPFSVFESRLRKGIVLGFALVESVTPTKITLLTCAAGLKRNADVCFILTEHRLSFSNSCNMSTAMATKWPLAVLGLLHASHPSRLVVCPFTSSVELNTYVRLLSPWPGYCYLTSSLHFTYFLRVMVKDVSSCPEGESRVRYSRIRWSSDGKAKKVMSVACVSGFTALKSTMTAEQQRSSNPQPQRSMWFKSNGARAQQRGKCGARFTGKRKDPNAPLNHRARYSRLKRSIMEKRKFFFDYLKNSSTSCDGDTRSLHDQPSSASPSPAEHHPMAQSGPMPLQRMELLVTRLHAEYAKLHSAMRQKDYVRAASYIRSIRLLRKRLHAVKLGTGPSCDTRKATTNINISNDTATASKQALTVCGTEESAAPKSTPSVGLIEASPHVEGVSEPADMPNFMNFYPSLTQLGVGRRRHAVAIDCRSNRHPQRLGQQELSRVSSISEEELSAQVVTVTSRKPVALYCLNIITDDLEDLVFTILQKQYTMQS</sequence>
<organism evidence="6">
    <name type="scientific">Trypanosoma vivax (strain Y486)</name>
    <dbReference type="NCBI Taxonomy" id="1055687"/>
    <lineage>
        <taxon>Eukaryota</taxon>
        <taxon>Discoba</taxon>
        <taxon>Euglenozoa</taxon>
        <taxon>Kinetoplastea</taxon>
        <taxon>Metakinetoplastina</taxon>
        <taxon>Trypanosomatida</taxon>
        <taxon>Trypanosomatidae</taxon>
        <taxon>Trypanosoma</taxon>
        <taxon>Duttonella</taxon>
    </lineage>
</organism>
<feature type="region of interest" description="Disordered" evidence="3">
    <location>
        <begin position="695"/>
        <end position="725"/>
    </location>
</feature>